<dbReference type="EMBL" id="KB742585">
    <property type="protein sequence ID" value="EOB06750.1"/>
    <property type="molecule type" value="Genomic_DNA"/>
</dbReference>
<feature type="non-terminal residue" evidence="1">
    <location>
        <position position="76"/>
    </location>
</feature>
<dbReference type="Proteomes" id="UP000296049">
    <property type="component" value="Unassembled WGS sequence"/>
</dbReference>
<protein>
    <submittedName>
        <fullName evidence="1">Uncharacterized protein</fullName>
    </submittedName>
</protein>
<proteinExistence type="predicted"/>
<reference evidence="2" key="1">
    <citation type="journal article" date="2013" name="Nat. Genet.">
        <title>The duck genome and transcriptome provide insight into an avian influenza virus reservoir species.</title>
        <authorList>
            <person name="Huang Y."/>
            <person name="Li Y."/>
            <person name="Burt D.W."/>
            <person name="Chen H."/>
            <person name="Zhang Y."/>
            <person name="Qian W."/>
            <person name="Kim H."/>
            <person name="Gan S."/>
            <person name="Zhao Y."/>
            <person name="Li J."/>
            <person name="Yi K."/>
            <person name="Feng H."/>
            <person name="Zhu P."/>
            <person name="Li B."/>
            <person name="Liu Q."/>
            <person name="Fairley S."/>
            <person name="Magor K.E."/>
            <person name="Du Z."/>
            <person name="Hu X."/>
            <person name="Goodman L."/>
            <person name="Tafer H."/>
            <person name="Vignal A."/>
            <person name="Lee T."/>
            <person name="Kim K.W."/>
            <person name="Sheng Z."/>
            <person name="An Y."/>
            <person name="Searle S."/>
            <person name="Herrero J."/>
            <person name="Groenen M.A."/>
            <person name="Crooijmans R.P."/>
            <person name="Faraut T."/>
            <person name="Cai Q."/>
            <person name="Webster R.G."/>
            <person name="Aldridge J.R."/>
            <person name="Warren W.C."/>
            <person name="Bartschat S."/>
            <person name="Kehr S."/>
            <person name="Marz M."/>
            <person name="Stadler P.F."/>
            <person name="Smith J."/>
            <person name="Kraus R.H."/>
            <person name="Zhao Y."/>
            <person name="Ren L."/>
            <person name="Fei J."/>
            <person name="Morisson M."/>
            <person name="Kaiser P."/>
            <person name="Griffin D.K."/>
            <person name="Rao M."/>
            <person name="Pitel F."/>
            <person name="Wang J."/>
            <person name="Li N."/>
        </authorList>
    </citation>
    <scope>NUCLEOTIDE SEQUENCE [LARGE SCALE GENOMIC DNA]</scope>
</reference>
<gene>
    <name evidence="1" type="ORF">Anapl_01012</name>
</gene>
<evidence type="ECO:0000313" key="1">
    <source>
        <dbReference type="EMBL" id="EOB06750.1"/>
    </source>
</evidence>
<dbReference type="Pfam" id="PF15047">
    <property type="entry name" value="DUF4533"/>
    <property type="match status" value="1"/>
</dbReference>
<keyword evidence="2" id="KW-1185">Reference proteome</keyword>
<sequence length="76" mass="8582">MLACLGLQSDKERIVKACENLYGLVYIYVSSTNTIFEILNHYLGTELPILAVKENFSIKENLQLLISALKDMKATM</sequence>
<dbReference type="InterPro" id="IPR027895">
    <property type="entry name" value="DUF4533"/>
</dbReference>
<dbReference type="HOGENOM" id="CLU_2660769_0_0_1"/>
<name>R0LY29_ANAPL</name>
<evidence type="ECO:0000313" key="2">
    <source>
        <dbReference type="Proteomes" id="UP000296049"/>
    </source>
</evidence>
<organism evidence="1 2">
    <name type="scientific">Anas platyrhynchos</name>
    <name type="common">Mallard</name>
    <name type="synonym">Anas boschas</name>
    <dbReference type="NCBI Taxonomy" id="8839"/>
    <lineage>
        <taxon>Eukaryota</taxon>
        <taxon>Metazoa</taxon>
        <taxon>Chordata</taxon>
        <taxon>Craniata</taxon>
        <taxon>Vertebrata</taxon>
        <taxon>Euteleostomi</taxon>
        <taxon>Archelosauria</taxon>
        <taxon>Archosauria</taxon>
        <taxon>Dinosauria</taxon>
        <taxon>Saurischia</taxon>
        <taxon>Theropoda</taxon>
        <taxon>Coelurosauria</taxon>
        <taxon>Aves</taxon>
        <taxon>Neognathae</taxon>
        <taxon>Galloanserae</taxon>
        <taxon>Anseriformes</taxon>
        <taxon>Anatidae</taxon>
        <taxon>Anatinae</taxon>
        <taxon>Anas</taxon>
    </lineage>
</organism>
<accession>R0LY29</accession>
<dbReference type="AlphaFoldDB" id="R0LY29"/>